<dbReference type="InterPro" id="IPR013083">
    <property type="entry name" value="Znf_RING/FYVE/PHD"/>
</dbReference>
<evidence type="ECO:0000313" key="13">
    <source>
        <dbReference type="Proteomes" id="UP000835052"/>
    </source>
</evidence>
<keyword evidence="7" id="KW-0206">Cytoskeleton</keyword>
<keyword evidence="13" id="KW-1185">Reference proteome</keyword>
<feature type="region of interest" description="Disordered" evidence="9">
    <location>
        <begin position="232"/>
        <end position="294"/>
    </location>
</feature>
<dbReference type="InterPro" id="IPR011993">
    <property type="entry name" value="PH-like_dom_sf"/>
</dbReference>
<dbReference type="GO" id="GO:0007010">
    <property type="term" value="P:cytoskeleton organization"/>
    <property type="evidence" value="ECO:0007669"/>
    <property type="project" value="TreeGrafter"/>
</dbReference>
<dbReference type="InterPro" id="IPR000219">
    <property type="entry name" value="DH_dom"/>
</dbReference>
<accession>A0A8S1H9G7</accession>
<feature type="region of interest" description="Disordered" evidence="9">
    <location>
        <begin position="143"/>
        <end position="188"/>
    </location>
</feature>
<evidence type="ECO:0000256" key="1">
    <source>
        <dbReference type="ARBA" id="ARBA00004245"/>
    </source>
</evidence>
<dbReference type="InterPro" id="IPR001849">
    <property type="entry name" value="PH_domain"/>
</dbReference>
<dbReference type="GO" id="GO:0005737">
    <property type="term" value="C:cytoplasm"/>
    <property type="evidence" value="ECO:0007669"/>
    <property type="project" value="TreeGrafter"/>
</dbReference>
<feature type="compositionally biased region" description="Basic and acidic residues" evidence="9">
    <location>
        <begin position="262"/>
        <end position="273"/>
    </location>
</feature>
<dbReference type="SUPFAM" id="SSF48065">
    <property type="entry name" value="DBL homology domain (DH-domain)"/>
    <property type="match status" value="1"/>
</dbReference>
<dbReference type="SUPFAM" id="SSF57903">
    <property type="entry name" value="FYVE/PHD zinc finger"/>
    <property type="match status" value="1"/>
</dbReference>
<dbReference type="InterPro" id="IPR051092">
    <property type="entry name" value="FYVE_RhoGEF_PH"/>
</dbReference>
<evidence type="ECO:0000256" key="7">
    <source>
        <dbReference type="ARBA" id="ARBA00023212"/>
    </source>
</evidence>
<feature type="region of interest" description="Disordered" evidence="9">
    <location>
        <begin position="662"/>
        <end position="686"/>
    </location>
</feature>
<feature type="compositionally biased region" description="Pro residues" evidence="9">
    <location>
        <begin position="45"/>
        <end position="57"/>
    </location>
</feature>
<keyword evidence="3" id="KW-0344">Guanine-nucleotide releasing factor</keyword>
<evidence type="ECO:0000256" key="3">
    <source>
        <dbReference type="ARBA" id="ARBA00022658"/>
    </source>
</evidence>
<dbReference type="InterPro" id="IPR000306">
    <property type="entry name" value="Znf_FYVE"/>
</dbReference>
<dbReference type="AlphaFoldDB" id="A0A8S1H9G7"/>
<evidence type="ECO:0000259" key="10">
    <source>
        <dbReference type="PROSITE" id="PS50003"/>
    </source>
</evidence>
<evidence type="ECO:0000256" key="6">
    <source>
        <dbReference type="ARBA" id="ARBA00022833"/>
    </source>
</evidence>
<dbReference type="SMART" id="SM00325">
    <property type="entry name" value="RhoGEF"/>
    <property type="match status" value="1"/>
</dbReference>
<dbReference type="PROSITE" id="PS50178">
    <property type="entry name" value="ZF_FYVE"/>
    <property type="match status" value="1"/>
</dbReference>
<evidence type="ECO:0000313" key="12">
    <source>
        <dbReference type="EMBL" id="CAD6191208.1"/>
    </source>
</evidence>
<evidence type="ECO:0008006" key="14">
    <source>
        <dbReference type="Google" id="ProtNLM"/>
    </source>
</evidence>
<feature type="compositionally biased region" description="Polar residues" evidence="9">
    <location>
        <begin position="241"/>
        <end position="253"/>
    </location>
</feature>
<keyword evidence="2" id="KW-0963">Cytoplasm</keyword>
<gene>
    <name evidence="12" type="ORF">CAUJ_LOCUS7127</name>
</gene>
<dbReference type="Pfam" id="PF01363">
    <property type="entry name" value="FYVE"/>
    <property type="match status" value="1"/>
</dbReference>
<evidence type="ECO:0000256" key="4">
    <source>
        <dbReference type="ARBA" id="ARBA00022723"/>
    </source>
</evidence>
<feature type="domain" description="PH" evidence="10">
    <location>
        <begin position="543"/>
        <end position="646"/>
    </location>
</feature>
<feature type="compositionally biased region" description="Polar residues" evidence="9">
    <location>
        <begin position="150"/>
        <end position="168"/>
    </location>
</feature>
<name>A0A8S1H9G7_9PELO</name>
<feature type="compositionally biased region" description="Polar residues" evidence="9">
    <location>
        <begin position="665"/>
        <end position="686"/>
    </location>
</feature>
<dbReference type="OrthoDB" id="245697at2759"/>
<protein>
    <recommendedName>
        <fullName evidence="14">FYVE, RhoGEF and PH domain-containing protein 6</fullName>
    </recommendedName>
</protein>
<dbReference type="GO" id="GO:0005085">
    <property type="term" value="F:guanyl-nucleotide exchange factor activity"/>
    <property type="evidence" value="ECO:0007669"/>
    <property type="project" value="UniProtKB-KW"/>
</dbReference>
<proteinExistence type="predicted"/>
<comment type="caution">
    <text evidence="12">The sequence shown here is derived from an EMBL/GenBank/DDBJ whole genome shotgun (WGS) entry which is preliminary data.</text>
</comment>
<comment type="subcellular location">
    <subcellularLocation>
        <location evidence="1">Cytoplasm</location>
        <location evidence="1">Cytoskeleton</location>
    </subcellularLocation>
</comment>
<evidence type="ECO:0000256" key="2">
    <source>
        <dbReference type="ARBA" id="ARBA00022490"/>
    </source>
</evidence>
<dbReference type="Gene3D" id="2.30.29.30">
    <property type="entry name" value="Pleckstrin-homology domain (PH domain)/Phosphotyrosine-binding domain (PTB)"/>
    <property type="match status" value="1"/>
</dbReference>
<dbReference type="EMBL" id="CAJGYM010000020">
    <property type="protein sequence ID" value="CAD6191208.1"/>
    <property type="molecule type" value="Genomic_DNA"/>
</dbReference>
<keyword evidence="5 8" id="KW-0863">Zinc-finger</keyword>
<dbReference type="SUPFAM" id="SSF50729">
    <property type="entry name" value="PH domain-like"/>
    <property type="match status" value="2"/>
</dbReference>
<dbReference type="PROSITE" id="PS50003">
    <property type="entry name" value="PH_DOMAIN"/>
    <property type="match status" value="1"/>
</dbReference>
<dbReference type="SMART" id="SM00233">
    <property type="entry name" value="PH"/>
    <property type="match status" value="2"/>
</dbReference>
<evidence type="ECO:0000256" key="8">
    <source>
        <dbReference type="PROSITE-ProRule" id="PRU00091"/>
    </source>
</evidence>
<dbReference type="GO" id="GO:0008270">
    <property type="term" value="F:zinc ion binding"/>
    <property type="evidence" value="ECO:0007669"/>
    <property type="project" value="UniProtKB-KW"/>
</dbReference>
<evidence type="ECO:0000256" key="5">
    <source>
        <dbReference type="ARBA" id="ARBA00022771"/>
    </source>
</evidence>
<feature type="domain" description="FYVE-type" evidence="11">
    <location>
        <begin position="772"/>
        <end position="821"/>
    </location>
</feature>
<dbReference type="InterPro" id="IPR035899">
    <property type="entry name" value="DBL_dom_sf"/>
</dbReference>
<dbReference type="GO" id="GO:0046847">
    <property type="term" value="P:filopodium assembly"/>
    <property type="evidence" value="ECO:0007669"/>
    <property type="project" value="TreeGrafter"/>
</dbReference>
<keyword evidence="6" id="KW-0862">Zinc</keyword>
<feature type="region of interest" description="Disordered" evidence="9">
    <location>
        <begin position="38"/>
        <end position="87"/>
    </location>
</feature>
<dbReference type="PANTHER" id="PTHR12673:SF271">
    <property type="entry name" value="FYVE, RHOGEF AND PH DOMAIN-CONTAINING PROTEIN TAG-77"/>
    <property type="match status" value="1"/>
</dbReference>
<dbReference type="Proteomes" id="UP000835052">
    <property type="component" value="Unassembled WGS sequence"/>
</dbReference>
<dbReference type="GO" id="GO:0005856">
    <property type="term" value="C:cytoskeleton"/>
    <property type="evidence" value="ECO:0007669"/>
    <property type="project" value="UniProtKB-SubCell"/>
</dbReference>
<organism evidence="12 13">
    <name type="scientific">Caenorhabditis auriculariae</name>
    <dbReference type="NCBI Taxonomy" id="2777116"/>
    <lineage>
        <taxon>Eukaryota</taxon>
        <taxon>Metazoa</taxon>
        <taxon>Ecdysozoa</taxon>
        <taxon>Nematoda</taxon>
        <taxon>Chromadorea</taxon>
        <taxon>Rhabditida</taxon>
        <taxon>Rhabditina</taxon>
        <taxon>Rhabditomorpha</taxon>
        <taxon>Rhabditoidea</taxon>
        <taxon>Rhabditidae</taxon>
        <taxon>Peloderinae</taxon>
        <taxon>Caenorhabditis</taxon>
    </lineage>
</organism>
<reference evidence="12" key="1">
    <citation type="submission" date="2020-10" db="EMBL/GenBank/DDBJ databases">
        <authorList>
            <person name="Kikuchi T."/>
        </authorList>
    </citation>
    <scope>NUCLEOTIDE SEQUENCE</scope>
    <source>
        <strain evidence="12">NKZ352</strain>
    </source>
</reference>
<keyword evidence="4" id="KW-0479">Metal-binding</keyword>
<dbReference type="PANTHER" id="PTHR12673">
    <property type="entry name" value="FACIOGENITAL DYSPLASIA PROTEIN"/>
    <property type="match status" value="1"/>
</dbReference>
<evidence type="ECO:0000256" key="9">
    <source>
        <dbReference type="SAM" id="MobiDB-lite"/>
    </source>
</evidence>
<dbReference type="Gene3D" id="1.20.900.10">
    <property type="entry name" value="Dbl homology (DH) domain"/>
    <property type="match status" value="1"/>
</dbReference>
<dbReference type="SMART" id="SM00064">
    <property type="entry name" value="FYVE"/>
    <property type="match status" value="1"/>
</dbReference>
<dbReference type="Gene3D" id="3.30.40.10">
    <property type="entry name" value="Zinc/RING finger domain, C3HC4 (zinc finger)"/>
    <property type="match status" value="1"/>
</dbReference>
<dbReference type="InterPro" id="IPR017455">
    <property type="entry name" value="Znf_FYVE-rel"/>
</dbReference>
<dbReference type="InterPro" id="IPR011011">
    <property type="entry name" value="Znf_FYVE_PHD"/>
</dbReference>
<feature type="region of interest" description="Disordered" evidence="9">
    <location>
        <begin position="699"/>
        <end position="719"/>
    </location>
</feature>
<evidence type="ECO:0000259" key="11">
    <source>
        <dbReference type="PROSITE" id="PS50178"/>
    </source>
</evidence>
<sequence>MNGNGSETFSVRELRAKLQEKIGETVAEFKITATEFTRPSRSAPVVPPHRSPVPVPTPNGVRASGKRPQIAPKPLHLHAKKTTDQTPTSVSANCALETSPPPSIVVSPSEFPEVESCPVKDTGADETICGDVRGRAKMFEDMGFIPRSPPSANNERPLSEISTLSVTSAGDYDAESSGSEDEKLRRGSFLSRQAEDQTFVAFSLPETKTTVDSRHADIMNEMQRKGLIRNSYMDNRRRKSLTQSELKPSSSAQEIELPSDVGRVREEKGRQDHLTVSSPADFADDSSRLDSMMSDRSSISTAQSIFSENVPDYDTGDPDEDKRLKRLHYAAIEFTTVQRAFVVYLRDMTGMYPNYLEEYGKRMGIDLLAPLPNGQENVVRQIQKILLQLQPFHELLLEQFTKVTSNWDSRNPNLAWVLLKYGDVLKSCMLFVTSKSDFLQQITLMRSENKEFDEATTLFETKLFKHGTKGAVGQQLDQVHQNLLRYKILMLRYNEYLEKGSRESIEGAAVVTKLENIAQQVSNQLGLASNLLQLYDRFQGQFNVFEPGRLLLRQAEVLKQTRKETQPRHLVLFTDCLWLCRTTSSQVFDMPRSYRIPISGCRLDRRPHDDYACHLFIRSKVKSATVIFDTQKERDEWFDEISKAFSCRRLYLRRQSEAFSRRRVNNQQDTELPQSANEDQNDISRPTSTSRLAQYEANSQSSLNEGVSEEVSVPSTPIDDTINISNGNYGAMLPPSGMETVKGRRKKKPVSEVVKPLWLPDKISKFCLMRGCETEFSLLRRRHHCRNCGWLICSRCKGLAPLSKFHFEALNVCPECYERVETSYRNGELFPPSRLVPMGDGSVRVRIKTKGQNEIVDPRSLFREPQNRRLKKKNIDEKQELGLAFGKVYIRNKKGGEVLRYGLLTEDQRLLFYEAEQDSKAVEEVLVHGFTLRESNAERGVLFELIHRNQIRTSDTKDRIVQFRVDAHSSAKWSTALQSILQTES</sequence>